<evidence type="ECO:0000313" key="1">
    <source>
        <dbReference type="EMBL" id="MBS2993976.1"/>
    </source>
</evidence>
<gene>
    <name evidence="1" type="ORF">KE631_01215</name>
</gene>
<dbReference type="Proteomes" id="UP000678347">
    <property type="component" value="Unassembled WGS sequence"/>
</dbReference>
<organism evidence="1 2">
    <name type="scientific">'Santalum album' aster yellows phytoplasma</name>
    <dbReference type="NCBI Taxonomy" id="2831467"/>
    <lineage>
        <taxon>Bacteria</taxon>
        <taxon>Bacillati</taxon>
        <taxon>Mycoplasmatota</taxon>
        <taxon>Mollicutes</taxon>
        <taxon>Acholeplasmatales</taxon>
        <taxon>Acholeplasmataceae</taxon>
        <taxon>Candidatus Phytoplasma</taxon>
        <taxon>16SrI (Aster yellows group)</taxon>
    </lineage>
</organism>
<dbReference type="EMBL" id="JAGVSK010000004">
    <property type="protein sequence ID" value="MBS2993976.1"/>
    <property type="molecule type" value="Genomic_DNA"/>
</dbReference>
<reference evidence="1" key="1">
    <citation type="submission" date="2021-04" db="EMBL/GenBank/DDBJ databases">
        <title>Sandalwood Spike Disease Phytoplasma.</title>
        <authorList>
            <person name="Tiwarekar B."/>
            <person name="Kirdat K."/>
            <person name="Sundarraj R."/>
            <person name="Yadav A."/>
        </authorList>
    </citation>
    <scope>NUCLEOTIDE SEQUENCE [LARGE SCALE GENOMIC DNA]</scope>
    <source>
        <strain evidence="1">SW86</strain>
    </source>
</reference>
<evidence type="ECO:0000313" key="2">
    <source>
        <dbReference type="Proteomes" id="UP000678347"/>
    </source>
</evidence>
<accession>A0ABS5LKR1</accession>
<name>A0ABS5LKR1_9MOLU</name>
<keyword evidence="2" id="KW-1185">Reference proteome</keyword>
<protein>
    <submittedName>
        <fullName evidence="1">Uncharacterized protein</fullName>
    </submittedName>
</protein>
<comment type="caution">
    <text evidence="1">The sequence shown here is derived from an EMBL/GenBank/DDBJ whole genome shotgun (WGS) entry which is preliminary data.</text>
</comment>
<sequence>MFGFSRTCFSCPQKSFLALFPYDIIKEIELSSFPIVNFNFSNIFEWNIKQRVNERNIKIPHNLTLLFKSYMNSNQFQNSNYFSLNLSSIQSKNYFLNKNFKKYFKLQKLKLKLKKDYEKKDIKILNKVECQYWYRYLENNYIQSLQLFS</sequence>
<proteinExistence type="predicted"/>